<accession>A0A059CV92</accession>
<feature type="non-terminal residue" evidence="3">
    <location>
        <position position="221"/>
    </location>
</feature>
<keyword evidence="1" id="KW-0472">Membrane</keyword>
<dbReference type="Pfam" id="PF13962">
    <property type="entry name" value="PGG"/>
    <property type="match status" value="1"/>
</dbReference>
<evidence type="ECO:0000313" key="3">
    <source>
        <dbReference type="EMBL" id="KCW82139.1"/>
    </source>
</evidence>
<gene>
    <name evidence="3" type="ORF">EUGRSUZ_C03528</name>
</gene>
<protein>
    <recommendedName>
        <fullName evidence="2">PGG domain-containing protein</fullName>
    </recommendedName>
</protein>
<proteinExistence type="predicted"/>
<dbReference type="AlphaFoldDB" id="A0A059CV92"/>
<reference evidence="3" key="1">
    <citation type="submission" date="2013-07" db="EMBL/GenBank/DDBJ databases">
        <title>The genome of Eucalyptus grandis.</title>
        <authorList>
            <person name="Schmutz J."/>
            <person name="Hayes R."/>
            <person name="Myburg A."/>
            <person name="Tuskan G."/>
            <person name="Grattapaglia D."/>
            <person name="Rokhsar D.S."/>
        </authorList>
    </citation>
    <scope>NUCLEOTIDE SEQUENCE</scope>
    <source>
        <tissue evidence="3">Leaf extractions</tissue>
    </source>
</reference>
<organism evidence="3">
    <name type="scientific">Eucalyptus grandis</name>
    <name type="common">Flooded gum</name>
    <dbReference type="NCBI Taxonomy" id="71139"/>
    <lineage>
        <taxon>Eukaryota</taxon>
        <taxon>Viridiplantae</taxon>
        <taxon>Streptophyta</taxon>
        <taxon>Embryophyta</taxon>
        <taxon>Tracheophyta</taxon>
        <taxon>Spermatophyta</taxon>
        <taxon>Magnoliopsida</taxon>
        <taxon>eudicotyledons</taxon>
        <taxon>Gunneridae</taxon>
        <taxon>Pentapetalae</taxon>
        <taxon>rosids</taxon>
        <taxon>malvids</taxon>
        <taxon>Myrtales</taxon>
        <taxon>Myrtaceae</taxon>
        <taxon>Myrtoideae</taxon>
        <taxon>Eucalypteae</taxon>
        <taxon>Eucalyptus</taxon>
    </lineage>
</organism>
<feature type="transmembrane region" description="Helical" evidence="1">
    <location>
        <begin position="175"/>
        <end position="193"/>
    </location>
</feature>
<dbReference type="EMBL" id="KK198755">
    <property type="protein sequence ID" value="KCW82139.1"/>
    <property type="molecule type" value="Genomic_DNA"/>
</dbReference>
<keyword evidence="1" id="KW-0812">Transmembrane</keyword>
<dbReference type="GO" id="GO:0016020">
    <property type="term" value="C:membrane"/>
    <property type="evidence" value="ECO:0000318"/>
    <property type="project" value="GO_Central"/>
</dbReference>
<dbReference type="STRING" id="71139.A0A059CV92"/>
<evidence type="ECO:0000259" key="2">
    <source>
        <dbReference type="Pfam" id="PF13962"/>
    </source>
</evidence>
<name>A0A059CV92_EUCGR</name>
<dbReference type="InParanoid" id="A0A059CV92"/>
<keyword evidence="1" id="KW-1133">Transmembrane helix</keyword>
<feature type="domain" description="PGG" evidence="2">
    <location>
        <begin position="165"/>
        <end position="221"/>
    </location>
</feature>
<dbReference type="Gramene" id="KCW82139">
    <property type="protein sequence ID" value="KCW82139"/>
    <property type="gene ID" value="EUGRSUZ_C03528"/>
</dbReference>
<dbReference type="PANTHER" id="PTHR24177:SF365">
    <property type="entry name" value="ANKYRIN REPEAT-CONTAINING PROTEIN NPR4-LIKE ISOFORM X1"/>
    <property type="match status" value="1"/>
</dbReference>
<dbReference type="InterPro" id="IPR026961">
    <property type="entry name" value="PGG_dom"/>
</dbReference>
<dbReference type="PANTHER" id="PTHR24177">
    <property type="entry name" value="CASKIN"/>
    <property type="match status" value="1"/>
</dbReference>
<sequence length="221" mass="24793">MAISHWNSTEITDFFQDLLVQATARGISEIVKLCIQFFPELIRTSPDDDRLTISAVNFRQERTLRLFLKVSSMNKLSLAPGPTKEESDKMMEAVANYVAAEYYPSFDAVTNVAGAAFQMQREIQWYKAVESWSIPGMASDYDDDDNKTYWYKFIGNHKELRESGEKWMKDTADKCMLVSTLIATVLFAAAFTVPGGNDDNTGVPLLLGQDSLLVFAISDAL</sequence>
<evidence type="ECO:0000256" key="1">
    <source>
        <dbReference type="SAM" id="Phobius"/>
    </source>
</evidence>